<dbReference type="STRING" id="1890364.A0A2P6NKX1"/>
<dbReference type="InterPro" id="IPR000357">
    <property type="entry name" value="HEAT"/>
</dbReference>
<dbReference type="GO" id="GO:0000159">
    <property type="term" value="C:protein phosphatase type 2A complex"/>
    <property type="evidence" value="ECO:0007669"/>
    <property type="project" value="TreeGrafter"/>
</dbReference>
<feature type="repeat" description="HEAT" evidence="3">
    <location>
        <begin position="328"/>
        <end position="366"/>
    </location>
</feature>
<dbReference type="AlphaFoldDB" id="A0A2P6NKX1"/>
<evidence type="ECO:0000256" key="3">
    <source>
        <dbReference type="PROSITE-ProRule" id="PRU00103"/>
    </source>
</evidence>
<evidence type="ECO:0000256" key="1">
    <source>
        <dbReference type="ARBA" id="ARBA00022737"/>
    </source>
</evidence>
<feature type="repeat" description="HEAT" evidence="3">
    <location>
        <begin position="289"/>
        <end position="327"/>
    </location>
</feature>
<evidence type="ECO:0000256" key="2">
    <source>
        <dbReference type="ARBA" id="ARBA00038332"/>
    </source>
</evidence>
<feature type="repeat" description="HEAT" evidence="3">
    <location>
        <begin position="250"/>
        <end position="288"/>
    </location>
</feature>
<dbReference type="InterPro" id="IPR011989">
    <property type="entry name" value="ARM-like"/>
</dbReference>
<gene>
    <name evidence="5" type="ORF">PROFUN_05887</name>
</gene>
<evidence type="ECO:0000259" key="4">
    <source>
        <dbReference type="Pfam" id="PF22646"/>
    </source>
</evidence>
<dbReference type="PANTHER" id="PTHR10648:SF4">
    <property type="entry name" value="PROTEIN PHOSPHATASE 2 (FORMERLY 2A), REGULATORY SUBUNIT A, BETA ISOFORM-RELATED"/>
    <property type="match status" value="1"/>
</dbReference>
<feature type="repeat" description="HEAT" evidence="3">
    <location>
        <begin position="8"/>
        <end position="46"/>
    </location>
</feature>
<feature type="repeat" description="HEAT" evidence="3">
    <location>
        <begin position="483"/>
        <end position="520"/>
    </location>
</feature>
<dbReference type="EMBL" id="MDYQ01000061">
    <property type="protein sequence ID" value="PRP84552.1"/>
    <property type="molecule type" value="Genomic_DNA"/>
</dbReference>
<dbReference type="FunFam" id="1.25.10.10:FF:000062">
    <property type="entry name" value="Serine/threonine-protein phosphatase 2A regulatory subunit A alpha isoform"/>
    <property type="match status" value="1"/>
</dbReference>
<dbReference type="Pfam" id="PF22646">
    <property type="entry name" value="PPP2R1A-like_HEAT"/>
    <property type="match status" value="1"/>
</dbReference>
<name>A0A2P6NKX1_9EUKA</name>
<comment type="similarity">
    <text evidence="2">Belongs to the phosphatase 2A regulatory subunit A family.</text>
</comment>
<protein>
    <submittedName>
        <fullName evidence="5">Phosphoprotein phosphatase A</fullName>
    </submittedName>
</protein>
<dbReference type="InterPro" id="IPR054573">
    <property type="entry name" value="PP2A/SF3B1-like_HEAT"/>
</dbReference>
<dbReference type="Proteomes" id="UP000241769">
    <property type="component" value="Unassembled WGS sequence"/>
</dbReference>
<dbReference type="InterPro" id="IPR051023">
    <property type="entry name" value="PP2A_Regulatory_Subunit_A"/>
</dbReference>
<dbReference type="InterPro" id="IPR021133">
    <property type="entry name" value="HEAT_type_2"/>
</dbReference>
<dbReference type="SUPFAM" id="SSF48371">
    <property type="entry name" value="ARM repeat"/>
    <property type="match status" value="1"/>
</dbReference>
<dbReference type="PROSITE" id="PS50077">
    <property type="entry name" value="HEAT_REPEAT"/>
    <property type="match status" value="8"/>
</dbReference>
<evidence type="ECO:0000313" key="6">
    <source>
        <dbReference type="Proteomes" id="UP000241769"/>
    </source>
</evidence>
<feature type="repeat" description="HEAT" evidence="3">
    <location>
        <begin position="405"/>
        <end position="443"/>
    </location>
</feature>
<dbReference type="GO" id="GO:0005634">
    <property type="term" value="C:nucleus"/>
    <property type="evidence" value="ECO:0007669"/>
    <property type="project" value="UniProtKB-ARBA"/>
</dbReference>
<dbReference type="Gene3D" id="1.25.10.10">
    <property type="entry name" value="Leucine-rich Repeat Variant"/>
    <property type="match status" value="1"/>
</dbReference>
<dbReference type="PANTHER" id="PTHR10648">
    <property type="entry name" value="SERINE/THREONINE-PROTEIN PHOSPHATASE PP2A 65 KDA REGULATORY SUBUNIT"/>
    <property type="match status" value="1"/>
</dbReference>
<feature type="domain" description="Phosphatase PP2A regulatory subunit A/Splicing factor 3B subunit 1-like HEAT repeat" evidence="4">
    <location>
        <begin position="282"/>
        <end position="358"/>
    </location>
</feature>
<comment type="caution">
    <text evidence="5">The sequence shown here is derived from an EMBL/GenBank/DDBJ whole genome shotgun (WGS) entry which is preliminary data.</text>
</comment>
<dbReference type="InterPro" id="IPR016024">
    <property type="entry name" value="ARM-type_fold"/>
</dbReference>
<proteinExistence type="inferred from homology"/>
<dbReference type="InParanoid" id="A0A2P6NKX1"/>
<dbReference type="Pfam" id="PF02985">
    <property type="entry name" value="HEAT"/>
    <property type="match status" value="1"/>
</dbReference>
<feature type="repeat" description="HEAT" evidence="3">
    <location>
        <begin position="85"/>
        <end position="124"/>
    </location>
</feature>
<dbReference type="OrthoDB" id="340346at2759"/>
<feature type="repeat" description="HEAT" evidence="3">
    <location>
        <begin position="522"/>
        <end position="560"/>
    </location>
</feature>
<dbReference type="GO" id="GO:0005829">
    <property type="term" value="C:cytosol"/>
    <property type="evidence" value="ECO:0007669"/>
    <property type="project" value="TreeGrafter"/>
</dbReference>
<evidence type="ECO:0000313" key="5">
    <source>
        <dbReference type="EMBL" id="PRP84552.1"/>
    </source>
</evidence>
<dbReference type="GO" id="GO:0019888">
    <property type="term" value="F:protein phosphatase regulator activity"/>
    <property type="evidence" value="ECO:0007669"/>
    <property type="project" value="TreeGrafter"/>
</dbReference>
<accession>A0A2P6NKX1</accession>
<reference evidence="5 6" key="1">
    <citation type="journal article" date="2018" name="Genome Biol. Evol.">
        <title>Multiple Roots of Fruiting Body Formation in Amoebozoa.</title>
        <authorList>
            <person name="Hillmann F."/>
            <person name="Forbes G."/>
            <person name="Novohradska S."/>
            <person name="Ferling I."/>
            <person name="Riege K."/>
            <person name="Groth M."/>
            <person name="Westermann M."/>
            <person name="Marz M."/>
            <person name="Spaller T."/>
            <person name="Winckler T."/>
            <person name="Schaap P."/>
            <person name="Glockner G."/>
        </authorList>
    </citation>
    <scope>NUCLEOTIDE SEQUENCE [LARGE SCALE GENOMIC DNA]</scope>
    <source>
        <strain evidence="5 6">Jena</strain>
    </source>
</reference>
<organism evidence="5 6">
    <name type="scientific">Planoprotostelium fungivorum</name>
    <dbReference type="NCBI Taxonomy" id="1890364"/>
    <lineage>
        <taxon>Eukaryota</taxon>
        <taxon>Amoebozoa</taxon>
        <taxon>Evosea</taxon>
        <taxon>Variosea</taxon>
        <taxon>Cavosteliida</taxon>
        <taxon>Cavosteliaceae</taxon>
        <taxon>Planoprotostelium</taxon>
    </lineage>
</organism>
<keyword evidence="1" id="KW-0677">Repeat</keyword>
<sequence>MADDSLTPIAILIDQLKNEDTQIRLNAVRRISAIAKALGPERTRRELIHFLTDSVDDEDEVLLALADELGGFVEYVGGPEHAASLLPPLESLAASVEETTVREKAVESLNKIAEVIPAETFKDTFVLLVKRLASGDWFTSKTSAAGLFAVAYRRSGDDQKKELRRPPSHPSSSLFFQLAKDETPMVRRAAATHFGALIKQMDKAQIKDEVLPIFSPGLANDEQDSVRLLVVNICSAIAPSFTYEENVQHVLPVALACAGDKSWRVRYMVADRFCELAKALGPEITKNNLLPAFSKLLKDNEPEVRTAAAFKVQGFASLIPVDLIIKSVLPGVRELVHDPSQHVRAALASNIMGLAPIFQKDKTIEYLIDIFLALLKDEFPDVRLNIIAKLDAISSVGIDLLAQSLLPAIVDLAEDRQWRVRLAIIEYIPLLGSQLGIQFFDEKLSNLCLTWLGDSVFAIREAAALNVKKLAEVFGTEWAKNNIIPKVLSLYTHPNYLYRMTTLFSIGQLAPVVGADVTISVMLPLVLHMVKDPVPNIRFNAAKTLHNLVPLLDGTVVQGQIKPALNQLFEDTDRDVKHYASLALQAC</sequence>
<keyword evidence="6" id="KW-1185">Reference proteome</keyword>